<dbReference type="EMBL" id="JPRJ01000085">
    <property type="protein sequence ID" value="KFF09902.1"/>
    <property type="molecule type" value="Genomic_DNA"/>
</dbReference>
<dbReference type="RefSeq" id="WP_034688372.1">
    <property type="nucleotide sequence ID" value="NZ_CP023049.2"/>
</dbReference>
<reference evidence="2 3" key="1">
    <citation type="submission" date="2014-07" db="EMBL/GenBank/DDBJ databases">
        <title>Genome of Chryseobacterium piperi CTM.</title>
        <authorList>
            <person name="Pipes S.E."/>
            <person name="Stropko S.J."/>
            <person name="Newman J.D."/>
        </authorList>
    </citation>
    <scope>NUCLEOTIDE SEQUENCE [LARGE SCALE GENOMIC DNA]</scope>
    <source>
        <strain evidence="2 3">CTM</strain>
    </source>
</reference>
<evidence type="ECO:0000256" key="1">
    <source>
        <dbReference type="SAM" id="MobiDB-lite"/>
    </source>
</evidence>
<gene>
    <name evidence="2" type="ORF">IQ37_19740</name>
</gene>
<dbReference type="Proteomes" id="UP000028709">
    <property type="component" value="Unassembled WGS sequence"/>
</dbReference>
<dbReference type="KEGG" id="cpip:CJF12_04930"/>
<dbReference type="eggNOG" id="ENOG5030W8Y">
    <property type="taxonomic scope" value="Bacteria"/>
</dbReference>
<organism evidence="2 3">
    <name type="scientific">Chryseobacterium piperi</name>
    <dbReference type="NCBI Taxonomy" id="558152"/>
    <lineage>
        <taxon>Bacteria</taxon>
        <taxon>Pseudomonadati</taxon>
        <taxon>Bacteroidota</taxon>
        <taxon>Flavobacteriia</taxon>
        <taxon>Flavobacteriales</taxon>
        <taxon>Weeksellaceae</taxon>
        <taxon>Chryseobacterium group</taxon>
        <taxon>Chryseobacterium</taxon>
    </lineage>
</organism>
<protein>
    <submittedName>
        <fullName evidence="2">Uncharacterized protein</fullName>
    </submittedName>
</protein>
<name>A0A085ZZN8_9FLAO</name>
<comment type="caution">
    <text evidence="2">The sequence shown here is derived from an EMBL/GenBank/DDBJ whole genome shotgun (WGS) entry which is preliminary data.</text>
</comment>
<keyword evidence="3" id="KW-1185">Reference proteome</keyword>
<evidence type="ECO:0000313" key="2">
    <source>
        <dbReference type="EMBL" id="KFF09902.1"/>
    </source>
</evidence>
<dbReference type="OrthoDB" id="1332052at2"/>
<feature type="region of interest" description="Disordered" evidence="1">
    <location>
        <begin position="113"/>
        <end position="133"/>
    </location>
</feature>
<accession>A0A085ZZN8</accession>
<dbReference type="STRING" id="558152.IQ37_19740"/>
<evidence type="ECO:0000313" key="3">
    <source>
        <dbReference type="Proteomes" id="UP000028709"/>
    </source>
</evidence>
<proteinExistence type="predicted"/>
<dbReference type="AlphaFoldDB" id="A0A085ZZN8"/>
<sequence length="133" mass="14024">MGSNYLPNILAMGLAVNQSFAGWSYNNGGANLDLMSGMRNDRGVQMMGGAGDPFGMWEVLGMALSASDNSNMQLAALPLLIVTKNGDDALKMLAAENGLLKAEARAAKLSLKERPGKDFTKAGKESVKDLESV</sequence>